<dbReference type="InterPro" id="IPR002912">
    <property type="entry name" value="ACT_dom"/>
</dbReference>
<accession>A0ABS8S7L0</accession>
<dbReference type="InterPro" id="IPR012677">
    <property type="entry name" value="Nucleotide-bd_a/b_plait_sf"/>
</dbReference>
<proteinExistence type="predicted"/>
<dbReference type="Gene3D" id="3.30.70.260">
    <property type="match status" value="1"/>
</dbReference>
<feature type="domain" description="ACT" evidence="4">
    <location>
        <begin position="108"/>
        <end position="183"/>
    </location>
</feature>
<comment type="caution">
    <text evidence="5">The sequence shown here is derived from an EMBL/GenBank/DDBJ whole genome shotgun (WGS) entry which is preliminary data.</text>
</comment>
<dbReference type="PROSITE" id="PS51671">
    <property type="entry name" value="ACT"/>
    <property type="match status" value="1"/>
</dbReference>
<evidence type="ECO:0000256" key="2">
    <source>
        <dbReference type="SAM" id="Phobius"/>
    </source>
</evidence>
<feature type="transmembrane region" description="Helical" evidence="2">
    <location>
        <begin position="560"/>
        <end position="582"/>
    </location>
</feature>
<name>A0ABS8S7L0_DATST</name>
<dbReference type="Proteomes" id="UP000823775">
    <property type="component" value="Unassembled WGS sequence"/>
</dbReference>
<dbReference type="Pfam" id="PF01842">
    <property type="entry name" value="ACT"/>
    <property type="match status" value="1"/>
</dbReference>
<dbReference type="Gene3D" id="3.30.70.330">
    <property type="match status" value="1"/>
</dbReference>
<dbReference type="InterPro" id="IPR035979">
    <property type="entry name" value="RBD_domain_sf"/>
</dbReference>
<evidence type="ECO:0000313" key="6">
    <source>
        <dbReference type="Proteomes" id="UP000823775"/>
    </source>
</evidence>
<evidence type="ECO:0000256" key="3">
    <source>
        <dbReference type="SAM" id="SignalP"/>
    </source>
</evidence>
<keyword evidence="2" id="KW-1133">Transmembrane helix</keyword>
<protein>
    <recommendedName>
        <fullName evidence="4">ACT domain-containing protein</fullName>
    </recommendedName>
</protein>
<dbReference type="SUPFAM" id="SSF54928">
    <property type="entry name" value="RNA-binding domain, RBD"/>
    <property type="match status" value="1"/>
</dbReference>
<dbReference type="Gene3D" id="3.30.1330.90">
    <property type="entry name" value="D-3-phosphoglycerate dehydrogenase, domain 3"/>
    <property type="match status" value="1"/>
</dbReference>
<evidence type="ECO:0000256" key="1">
    <source>
        <dbReference type="ARBA" id="ARBA00022884"/>
    </source>
</evidence>
<keyword evidence="6" id="KW-1185">Reference proteome</keyword>
<feature type="signal peptide" evidence="3">
    <location>
        <begin position="1"/>
        <end position="19"/>
    </location>
</feature>
<reference evidence="5 6" key="1">
    <citation type="journal article" date="2021" name="BMC Genomics">
        <title>Datura genome reveals duplications of psychoactive alkaloid biosynthetic genes and high mutation rate following tissue culture.</title>
        <authorList>
            <person name="Rajewski A."/>
            <person name="Carter-House D."/>
            <person name="Stajich J."/>
            <person name="Litt A."/>
        </authorList>
    </citation>
    <scope>NUCLEOTIDE SEQUENCE [LARGE SCALE GENOMIC DNA]</scope>
    <source>
        <strain evidence="5">AR-01</strain>
    </source>
</reference>
<dbReference type="PANTHER" id="PTHR10501">
    <property type="entry name" value="U1 SMALL NUCLEAR RIBONUCLEOPROTEIN A/U2 SMALL NUCLEAR RIBONUCLEOPROTEIN B"/>
    <property type="match status" value="1"/>
</dbReference>
<evidence type="ECO:0000313" key="5">
    <source>
        <dbReference type="EMBL" id="MCD7454685.1"/>
    </source>
</evidence>
<dbReference type="InterPro" id="IPR045865">
    <property type="entry name" value="ACT-like_dom_sf"/>
</dbReference>
<sequence length="606" mass="67333">MLRWFLLRFVELAPYVVLAEKLGRLAVQLVTGGSGIQSVKVVYKSARDPDSLDTRLLRAMVTRAYRAYIPIQSSALRGEYHRGRVKYGIPHLTRVGPFSVDVSLDGNLILCKQVDQPGMIGKVGNILGESNVNVSFMSVGRTVKRKLAIMAIGVDERQTRILRRRLERFCIAVVVIELRLLMAGNGIHPYHQQWPPAPVPPPASAAPPHHHHHSMPIDEVRTIFISGLPQDVRREGGSAKDAIQGLVFDTEGKCVLHTEMAKKNLFVKRGIVADSNTHDQNKTYAYWRYITQAPPPYNPYGGYPVAHMPMAAPAPVPSTKQLCTSQNTKDNPPCNTLFIGNLGENINEEELRGLISGQPGFKQMKDVNSATNVHHSLQGAVIPSSATYSKNPFGKRKDFGHPAVAPNANGTPPLTYHCFQDVFRSWNHWIVLEIPLCLCYAGLVLKEGTSFYLDGQLLGWLSGACTESHSLKFYQWVVGWKIEKIDLMHDYAVSDWHWTGVPSSIKSSWSASDPLLVLGLVLNVIAPTLSTSLGLSGYGYSGQWDQIAYLEHLRTIDLGIMLSLAPFLLSSQIALFLITWICPATFRRNPSGDWKFTELTYISLCL</sequence>
<organism evidence="5 6">
    <name type="scientific">Datura stramonium</name>
    <name type="common">Jimsonweed</name>
    <name type="synonym">Common thornapple</name>
    <dbReference type="NCBI Taxonomy" id="4076"/>
    <lineage>
        <taxon>Eukaryota</taxon>
        <taxon>Viridiplantae</taxon>
        <taxon>Streptophyta</taxon>
        <taxon>Embryophyta</taxon>
        <taxon>Tracheophyta</taxon>
        <taxon>Spermatophyta</taxon>
        <taxon>Magnoliopsida</taxon>
        <taxon>eudicotyledons</taxon>
        <taxon>Gunneridae</taxon>
        <taxon>Pentapetalae</taxon>
        <taxon>asterids</taxon>
        <taxon>lamiids</taxon>
        <taxon>Solanales</taxon>
        <taxon>Solanaceae</taxon>
        <taxon>Solanoideae</taxon>
        <taxon>Datureae</taxon>
        <taxon>Datura</taxon>
    </lineage>
</organism>
<dbReference type="EMBL" id="JACEIK010000310">
    <property type="protein sequence ID" value="MCD7454685.1"/>
    <property type="molecule type" value="Genomic_DNA"/>
</dbReference>
<dbReference type="SUPFAM" id="SSF143548">
    <property type="entry name" value="Serine metabolism enzymes domain"/>
    <property type="match status" value="1"/>
</dbReference>
<gene>
    <name evidence="5" type="ORF">HAX54_025579</name>
</gene>
<evidence type="ECO:0000259" key="4">
    <source>
        <dbReference type="PROSITE" id="PS51671"/>
    </source>
</evidence>
<feature type="chain" id="PRO_5045404594" description="ACT domain-containing protein" evidence="3">
    <location>
        <begin position="20"/>
        <end position="606"/>
    </location>
</feature>
<keyword evidence="3" id="KW-0732">Signal</keyword>
<keyword evidence="1" id="KW-0694">RNA-binding</keyword>
<dbReference type="InterPro" id="IPR029009">
    <property type="entry name" value="ASB_dom_sf"/>
</dbReference>
<dbReference type="CDD" id="cd04902">
    <property type="entry name" value="ACT_3PGDH-xct"/>
    <property type="match status" value="1"/>
</dbReference>
<keyword evidence="2" id="KW-0472">Membrane</keyword>
<keyword evidence="2" id="KW-0812">Transmembrane</keyword>
<dbReference type="SUPFAM" id="SSF55021">
    <property type="entry name" value="ACT-like"/>
    <property type="match status" value="1"/>
</dbReference>